<dbReference type="GeneID" id="90995207"/>
<keyword evidence="2" id="KW-0732">Signal</keyword>
<evidence type="ECO:0000313" key="3">
    <source>
        <dbReference type="EMBL" id="SHE36339.1"/>
    </source>
</evidence>
<sequence length="223" mass="26701">MKKVILFLSLSLLCLLTAVEKNAFDFQQYIETYSNYNVVEITGKNLEELGQITKDLLDYLKGEVDIQVLESNFNIKEIWHMKDVRGLFRRGFVLKYICIILSISIIILFIVKSEKNILGMFLYKSLFINWILVGVIAIMIYFDFSKYFTYFHYVFFRNNFWQLDPQRDLLIQLFPEEFFINITTNIILSFLSFMAIIQTIGYLITRERWLENEKSFKLFKRKS</sequence>
<keyword evidence="1" id="KW-0472">Membrane</keyword>
<accession>A0A1M4SVZ2</accession>
<proteinExistence type="predicted"/>
<dbReference type="NCBIfam" id="TIGR01906">
    <property type="entry name" value="integ_TIGR01906"/>
    <property type="match status" value="1"/>
</dbReference>
<dbReference type="Pfam" id="PF07314">
    <property type="entry name" value="Lit"/>
    <property type="match status" value="1"/>
</dbReference>
<name>A0A1M4SVZ2_9FIRM</name>
<gene>
    <name evidence="3" type="ORF">SAMN02745784_00524</name>
</gene>
<evidence type="ECO:0000313" key="4">
    <source>
        <dbReference type="Proteomes" id="UP000184114"/>
    </source>
</evidence>
<organism evidence="3 4">
    <name type="scientific">Tissierella praeacuta DSM 18095</name>
    <dbReference type="NCBI Taxonomy" id="1123404"/>
    <lineage>
        <taxon>Bacteria</taxon>
        <taxon>Bacillati</taxon>
        <taxon>Bacillota</taxon>
        <taxon>Tissierellia</taxon>
        <taxon>Tissierellales</taxon>
        <taxon>Tissierellaceae</taxon>
        <taxon>Tissierella</taxon>
    </lineage>
</organism>
<dbReference type="AlphaFoldDB" id="A0A1M4SVZ2"/>
<evidence type="ECO:0000256" key="2">
    <source>
        <dbReference type="SAM" id="SignalP"/>
    </source>
</evidence>
<keyword evidence="1" id="KW-0812">Transmembrane</keyword>
<feature type="transmembrane region" description="Helical" evidence="1">
    <location>
        <begin position="178"/>
        <end position="204"/>
    </location>
</feature>
<protein>
    <submittedName>
        <fullName evidence="3">Integral membrane protein TIGR01906</fullName>
    </submittedName>
</protein>
<feature type="transmembrane region" description="Helical" evidence="1">
    <location>
        <begin position="92"/>
        <end position="111"/>
    </location>
</feature>
<feature type="chain" id="PRO_5012115401" evidence="2">
    <location>
        <begin position="24"/>
        <end position="223"/>
    </location>
</feature>
<dbReference type="InterPro" id="IPR010178">
    <property type="entry name" value="Lit"/>
</dbReference>
<dbReference type="STRING" id="1123404.SAMN02745784_00524"/>
<feature type="transmembrane region" description="Helical" evidence="1">
    <location>
        <begin position="123"/>
        <end position="142"/>
    </location>
</feature>
<dbReference type="EMBL" id="FQTY01000001">
    <property type="protein sequence ID" value="SHE36339.1"/>
    <property type="molecule type" value="Genomic_DNA"/>
</dbReference>
<feature type="signal peptide" evidence="2">
    <location>
        <begin position="1"/>
        <end position="23"/>
    </location>
</feature>
<keyword evidence="1" id="KW-1133">Transmembrane helix</keyword>
<dbReference type="RefSeq" id="WP_072972777.1">
    <property type="nucleotide sequence ID" value="NZ_FQTY01000001.1"/>
</dbReference>
<evidence type="ECO:0000256" key="1">
    <source>
        <dbReference type="SAM" id="Phobius"/>
    </source>
</evidence>
<dbReference type="Proteomes" id="UP000184114">
    <property type="component" value="Unassembled WGS sequence"/>
</dbReference>
<reference evidence="4" key="1">
    <citation type="submission" date="2016-11" db="EMBL/GenBank/DDBJ databases">
        <authorList>
            <person name="Varghese N."/>
            <person name="Submissions S."/>
        </authorList>
    </citation>
    <scope>NUCLEOTIDE SEQUENCE [LARGE SCALE GENOMIC DNA]</scope>
    <source>
        <strain evidence="4">DSM 18095</strain>
    </source>
</reference>
<keyword evidence="4" id="KW-1185">Reference proteome</keyword>